<dbReference type="PANTHER" id="PTHR33336:SF1">
    <property type="entry name" value="(4S)-4-HYDROXY-5-PHOSPHONOOXYPENTANE-2,3-DIONE ISOMERASE"/>
    <property type="match status" value="1"/>
</dbReference>
<dbReference type="InterPro" id="IPR050744">
    <property type="entry name" value="AI-2_Isomerase_LsrG"/>
</dbReference>
<name>A0ABT9Y4X0_9FIRM</name>
<reference evidence="2 3" key="1">
    <citation type="submission" date="2023-07" db="EMBL/GenBank/DDBJ databases">
        <title>Genomic Encyclopedia of Type Strains, Phase IV (KMG-IV): sequencing the most valuable type-strain genomes for metagenomic binning, comparative biology and taxonomic classification.</title>
        <authorList>
            <person name="Goeker M."/>
        </authorList>
    </citation>
    <scope>NUCLEOTIDE SEQUENCE [LARGE SCALE GENOMIC DNA]</scope>
    <source>
        <strain evidence="2 3">DSM 16980</strain>
    </source>
</reference>
<dbReference type="SUPFAM" id="SSF54909">
    <property type="entry name" value="Dimeric alpha+beta barrel"/>
    <property type="match status" value="1"/>
</dbReference>
<dbReference type="PANTHER" id="PTHR33336">
    <property type="entry name" value="QUINOL MONOOXYGENASE YGIN-RELATED"/>
    <property type="match status" value="1"/>
</dbReference>
<dbReference type="RefSeq" id="WP_307222848.1">
    <property type="nucleotide sequence ID" value="NZ_CP116940.1"/>
</dbReference>
<organism evidence="2 3">
    <name type="scientific">Pectinatus haikarae</name>
    <dbReference type="NCBI Taxonomy" id="349096"/>
    <lineage>
        <taxon>Bacteria</taxon>
        <taxon>Bacillati</taxon>
        <taxon>Bacillota</taxon>
        <taxon>Negativicutes</taxon>
        <taxon>Selenomonadales</taxon>
        <taxon>Selenomonadaceae</taxon>
        <taxon>Pectinatus</taxon>
    </lineage>
</organism>
<dbReference type="PROSITE" id="PS51725">
    <property type="entry name" value="ABM"/>
    <property type="match status" value="1"/>
</dbReference>
<evidence type="ECO:0000313" key="2">
    <source>
        <dbReference type="EMBL" id="MDQ0202881.1"/>
    </source>
</evidence>
<dbReference type="EMBL" id="JAUSUE010000003">
    <property type="protein sequence ID" value="MDQ0202881.1"/>
    <property type="molecule type" value="Genomic_DNA"/>
</dbReference>
<feature type="domain" description="ABM" evidence="1">
    <location>
        <begin position="2"/>
        <end position="90"/>
    </location>
</feature>
<dbReference type="Proteomes" id="UP001239167">
    <property type="component" value="Unassembled WGS sequence"/>
</dbReference>
<comment type="caution">
    <text evidence="2">The sequence shown here is derived from an EMBL/GenBank/DDBJ whole genome shotgun (WGS) entry which is preliminary data.</text>
</comment>
<keyword evidence="3" id="KW-1185">Reference proteome</keyword>
<dbReference type="InterPro" id="IPR007138">
    <property type="entry name" value="ABM_dom"/>
</dbReference>
<evidence type="ECO:0000313" key="3">
    <source>
        <dbReference type="Proteomes" id="UP001239167"/>
    </source>
</evidence>
<dbReference type="InterPro" id="IPR011008">
    <property type="entry name" value="Dimeric_a/b-barrel"/>
</dbReference>
<dbReference type="Pfam" id="PF03992">
    <property type="entry name" value="ABM"/>
    <property type="match status" value="1"/>
</dbReference>
<protein>
    <submittedName>
        <fullName evidence="2">Autoinducer 2-degrading protein</fullName>
    </submittedName>
</protein>
<dbReference type="Gene3D" id="3.30.70.100">
    <property type="match status" value="1"/>
</dbReference>
<accession>A0ABT9Y4X0</accession>
<sequence>MIVTCVTIYVKKEYINEFVEATLENHTHSIEEAGNFRFDVLQSNDDETKFLLYEAYKTKEAAAEHKKTAHYLKWRDTVAVWMERPREGVGYSAIAPNISLINR</sequence>
<evidence type="ECO:0000259" key="1">
    <source>
        <dbReference type="PROSITE" id="PS51725"/>
    </source>
</evidence>
<proteinExistence type="predicted"/>
<gene>
    <name evidence="2" type="ORF">J2S01_000577</name>
</gene>